<reference evidence="7" key="1">
    <citation type="submission" date="2016-10" db="EMBL/GenBank/DDBJ databases">
        <authorList>
            <person name="de Groot N.N."/>
        </authorList>
    </citation>
    <scope>NUCLEOTIDE SEQUENCE</scope>
</reference>
<feature type="domain" description="EamA" evidence="6">
    <location>
        <begin position="155"/>
        <end position="287"/>
    </location>
</feature>
<feature type="transmembrane region" description="Helical" evidence="5">
    <location>
        <begin position="40"/>
        <end position="59"/>
    </location>
</feature>
<proteinExistence type="predicted"/>
<feature type="transmembrane region" description="Helical" evidence="5">
    <location>
        <begin position="186"/>
        <end position="205"/>
    </location>
</feature>
<gene>
    <name evidence="7" type="ORF">MNB_SUP05-5-733</name>
</gene>
<feature type="transmembrane region" description="Helical" evidence="5">
    <location>
        <begin position="98"/>
        <end position="118"/>
    </location>
</feature>
<dbReference type="InterPro" id="IPR050638">
    <property type="entry name" value="AA-Vitamin_Transporters"/>
</dbReference>
<feature type="transmembrane region" description="Helical" evidence="5">
    <location>
        <begin position="130"/>
        <end position="148"/>
    </location>
</feature>
<sequence>MGAFFLIKMPIIFVFILVGVIWSTTPLTIKWSAVGSSPEFAVFSRMLIGFLVCVLILFIKKQKINLSKKALIHYFIAGLGIWVTMSIIYLASQYIVSGFISVVFGFTPIITGIFALWLLQEKSFTFKKALGISIAILGLFLIFKQALLVGEKSLLGLILVFMGMSFQALIAVLVKKHYAQVSALETTTGALAMSLIPLFLIWFVADGSVPILDIKTTLSILYLGVFGSVIGFVGYYYLIKNLTANEVALMPLITPIFALFFGYLFNNEQLSLIEINGVLFILLGLGIYLFGKIKLFPSS</sequence>
<feature type="transmembrane region" description="Helical" evidence="5">
    <location>
        <begin position="217"/>
        <end position="238"/>
    </location>
</feature>
<keyword evidence="3 5" id="KW-1133">Transmembrane helix</keyword>
<feature type="transmembrane region" description="Helical" evidence="5">
    <location>
        <begin position="12"/>
        <end position="34"/>
    </location>
</feature>
<keyword evidence="2 5" id="KW-0812">Transmembrane</keyword>
<dbReference type="SUPFAM" id="SSF103481">
    <property type="entry name" value="Multidrug resistance efflux transporter EmrE"/>
    <property type="match status" value="2"/>
</dbReference>
<feature type="transmembrane region" description="Helical" evidence="5">
    <location>
        <begin position="154"/>
        <end position="174"/>
    </location>
</feature>
<accession>A0A1W1BVN6</accession>
<dbReference type="EMBL" id="FPHJ01000023">
    <property type="protein sequence ID" value="SFV57573.1"/>
    <property type="molecule type" value="Genomic_DNA"/>
</dbReference>
<feature type="transmembrane region" description="Helical" evidence="5">
    <location>
        <begin position="71"/>
        <end position="92"/>
    </location>
</feature>
<feature type="transmembrane region" description="Helical" evidence="5">
    <location>
        <begin position="271"/>
        <end position="291"/>
    </location>
</feature>
<dbReference type="GO" id="GO:0016020">
    <property type="term" value="C:membrane"/>
    <property type="evidence" value="ECO:0007669"/>
    <property type="project" value="UniProtKB-SubCell"/>
</dbReference>
<evidence type="ECO:0000256" key="4">
    <source>
        <dbReference type="ARBA" id="ARBA00023136"/>
    </source>
</evidence>
<evidence type="ECO:0000313" key="7">
    <source>
        <dbReference type="EMBL" id="SFV57573.1"/>
    </source>
</evidence>
<evidence type="ECO:0000256" key="2">
    <source>
        <dbReference type="ARBA" id="ARBA00022692"/>
    </source>
</evidence>
<dbReference type="Pfam" id="PF00892">
    <property type="entry name" value="EamA"/>
    <property type="match status" value="2"/>
</dbReference>
<dbReference type="InterPro" id="IPR000620">
    <property type="entry name" value="EamA_dom"/>
</dbReference>
<organism evidence="7">
    <name type="scientific">hydrothermal vent metagenome</name>
    <dbReference type="NCBI Taxonomy" id="652676"/>
    <lineage>
        <taxon>unclassified sequences</taxon>
        <taxon>metagenomes</taxon>
        <taxon>ecological metagenomes</taxon>
    </lineage>
</organism>
<feature type="domain" description="EamA" evidence="6">
    <location>
        <begin position="11"/>
        <end position="143"/>
    </location>
</feature>
<protein>
    <submittedName>
        <fullName evidence="7">Permease of the drug/metabolite transporter (DMT) superfamily</fullName>
    </submittedName>
</protein>
<dbReference type="InterPro" id="IPR037185">
    <property type="entry name" value="EmrE-like"/>
</dbReference>
<evidence type="ECO:0000259" key="6">
    <source>
        <dbReference type="Pfam" id="PF00892"/>
    </source>
</evidence>
<evidence type="ECO:0000256" key="5">
    <source>
        <dbReference type="SAM" id="Phobius"/>
    </source>
</evidence>
<keyword evidence="4 5" id="KW-0472">Membrane</keyword>
<feature type="transmembrane region" description="Helical" evidence="5">
    <location>
        <begin position="247"/>
        <end position="265"/>
    </location>
</feature>
<evidence type="ECO:0000256" key="1">
    <source>
        <dbReference type="ARBA" id="ARBA00004141"/>
    </source>
</evidence>
<dbReference type="PANTHER" id="PTHR32322:SF2">
    <property type="entry name" value="EAMA DOMAIN-CONTAINING PROTEIN"/>
    <property type="match status" value="1"/>
</dbReference>
<dbReference type="AlphaFoldDB" id="A0A1W1BVN6"/>
<name>A0A1W1BVN6_9ZZZZ</name>
<comment type="subcellular location">
    <subcellularLocation>
        <location evidence="1">Membrane</location>
        <topology evidence="1">Multi-pass membrane protein</topology>
    </subcellularLocation>
</comment>
<evidence type="ECO:0000256" key="3">
    <source>
        <dbReference type="ARBA" id="ARBA00022989"/>
    </source>
</evidence>
<dbReference type="PANTHER" id="PTHR32322">
    <property type="entry name" value="INNER MEMBRANE TRANSPORTER"/>
    <property type="match status" value="1"/>
</dbReference>